<dbReference type="InterPro" id="IPR023089">
    <property type="entry name" value="YozE_SAM-like"/>
</dbReference>
<dbReference type="HAMAP" id="MF_01538">
    <property type="entry name" value="UPF0346"/>
    <property type="match status" value="1"/>
</dbReference>
<comment type="caution">
    <text evidence="3">The sequence shown here is derived from an EMBL/GenBank/DDBJ whole genome shotgun (WGS) entry which is preliminary data.</text>
</comment>
<gene>
    <name evidence="3" type="ORF">E5983_05505</name>
    <name evidence="4" type="ORF">HZY93_05750</name>
    <name evidence="5" type="ORF">HZY94_01475</name>
</gene>
<proteinExistence type="inferred from homology"/>
<evidence type="ECO:0000313" key="5">
    <source>
        <dbReference type="EMBL" id="NYS95880.1"/>
    </source>
</evidence>
<dbReference type="EMBL" id="JACBYG010000065">
    <property type="protein sequence ID" value="NYS49469.1"/>
    <property type="molecule type" value="Genomic_DNA"/>
</dbReference>
<evidence type="ECO:0000313" key="3">
    <source>
        <dbReference type="EMBL" id="MVX59102.1"/>
    </source>
</evidence>
<dbReference type="Gene3D" id="1.10.150.260">
    <property type="entry name" value="YozE SAM-like"/>
    <property type="match status" value="1"/>
</dbReference>
<organism evidence="3 6">
    <name type="scientific">Streptococcus danieliae</name>
    <dbReference type="NCBI Taxonomy" id="747656"/>
    <lineage>
        <taxon>Bacteria</taxon>
        <taxon>Bacillati</taxon>
        <taxon>Bacillota</taxon>
        <taxon>Bacilli</taxon>
        <taxon>Lactobacillales</taxon>
        <taxon>Streptococcaceae</taxon>
        <taxon>Streptococcus</taxon>
    </lineage>
</organism>
<reference evidence="7 8" key="2">
    <citation type="submission" date="2020-07" db="EMBL/GenBank/DDBJ databases">
        <title>MOT database genomes.</title>
        <authorList>
            <person name="Joseph S."/>
            <person name="Aduse-Opoku J."/>
            <person name="Hashim A."/>
            <person name="Wade W."/>
            <person name="Curtis M."/>
        </authorList>
    </citation>
    <scope>NUCLEOTIDE SEQUENCE [LARGE SCALE GENOMIC DNA]</scope>
    <source>
        <strain evidence="4 7">CCW311</strain>
        <strain evidence="5 8">STR</strain>
    </source>
</reference>
<evidence type="ECO:0000259" key="2">
    <source>
        <dbReference type="Pfam" id="PF06855"/>
    </source>
</evidence>
<dbReference type="NCBIfam" id="NF010193">
    <property type="entry name" value="PRK13672.1"/>
    <property type="match status" value="1"/>
</dbReference>
<evidence type="ECO:0000256" key="1">
    <source>
        <dbReference type="HAMAP-Rule" id="MF_01538"/>
    </source>
</evidence>
<dbReference type="OrthoDB" id="2242851at2"/>
<protein>
    <recommendedName>
        <fullName evidence="1">UPF0346 protein E5983_05505</fullName>
    </recommendedName>
</protein>
<dbReference type="InterPro" id="IPR010673">
    <property type="entry name" value="UPF0346"/>
</dbReference>
<comment type="similarity">
    <text evidence="1">Belongs to the UPF0346 family.</text>
</comment>
<name>A0A7X3G8V5_9STRE</name>
<evidence type="ECO:0000313" key="4">
    <source>
        <dbReference type="EMBL" id="NYS49469.1"/>
    </source>
</evidence>
<dbReference type="InterPro" id="IPR036806">
    <property type="entry name" value="YozE_SAM-like_sf"/>
</dbReference>
<evidence type="ECO:0000313" key="7">
    <source>
        <dbReference type="Proteomes" id="UP000563349"/>
    </source>
</evidence>
<reference evidence="3 6" key="1">
    <citation type="submission" date="2019-12" db="EMBL/GenBank/DDBJ databases">
        <title>Microbes associate with the intestines of laboratory mice.</title>
        <authorList>
            <person name="Navarre W."/>
            <person name="Wong E."/>
        </authorList>
    </citation>
    <scope>NUCLEOTIDE SEQUENCE [LARGE SCALE GENOMIC DNA]</scope>
    <source>
        <strain evidence="3 6">NM51_B2-22</strain>
    </source>
</reference>
<feature type="domain" description="YozE SAM-like" evidence="2">
    <location>
        <begin position="4"/>
        <end position="69"/>
    </location>
</feature>
<dbReference type="SUPFAM" id="SSF140652">
    <property type="entry name" value="YozE-like"/>
    <property type="match status" value="1"/>
</dbReference>
<dbReference type="Proteomes" id="UP000461595">
    <property type="component" value="Unassembled WGS sequence"/>
</dbReference>
<dbReference type="PIRSF" id="PIRSF037262">
    <property type="entry name" value="UCP037262"/>
    <property type="match status" value="1"/>
</dbReference>
<dbReference type="EMBL" id="WSRS01000042">
    <property type="protein sequence ID" value="MVX59102.1"/>
    <property type="molecule type" value="Genomic_DNA"/>
</dbReference>
<accession>A0A7X3G8V5</accession>
<dbReference type="EMBL" id="JACBXX010000055">
    <property type="protein sequence ID" value="NYS95880.1"/>
    <property type="molecule type" value="Genomic_DNA"/>
</dbReference>
<dbReference type="Proteomes" id="UP000589521">
    <property type="component" value="Unassembled WGS sequence"/>
</dbReference>
<keyword evidence="7" id="KW-1185">Reference proteome</keyword>
<dbReference type="AlphaFoldDB" id="A0A7X3G8V5"/>
<dbReference type="RefSeq" id="WP_160332891.1">
    <property type="nucleotide sequence ID" value="NZ_CATKDJ010000159.1"/>
</dbReference>
<evidence type="ECO:0000313" key="8">
    <source>
        <dbReference type="Proteomes" id="UP000589521"/>
    </source>
</evidence>
<sequence>MRRSFYHWLMTQRDSKVDLAAAELADLVFTDTAFPRQSSDFDQISRYLEEEASFAFNLSQFDQIWETYLAH</sequence>
<dbReference type="Proteomes" id="UP000563349">
    <property type="component" value="Unassembled WGS sequence"/>
</dbReference>
<evidence type="ECO:0000313" key="6">
    <source>
        <dbReference type="Proteomes" id="UP000461595"/>
    </source>
</evidence>
<dbReference type="Pfam" id="PF06855">
    <property type="entry name" value="YozE_SAM_like"/>
    <property type="match status" value="1"/>
</dbReference>